<dbReference type="CDD" id="cd19481">
    <property type="entry name" value="RecA-like_protease"/>
    <property type="match status" value="1"/>
</dbReference>
<name>A0ABS1B510_BURVI</name>
<keyword evidence="7" id="KW-1185">Reference proteome</keyword>
<protein>
    <submittedName>
        <fullName evidence="6">ATP-binding protein</fullName>
    </submittedName>
</protein>
<evidence type="ECO:0000256" key="2">
    <source>
        <dbReference type="ARBA" id="ARBA00022741"/>
    </source>
</evidence>
<comment type="similarity">
    <text evidence="1">Belongs to the AAA ATPase family.</text>
</comment>
<organism evidence="6 7">
    <name type="scientific">Burkholderia vietnamiensis</name>
    <dbReference type="NCBI Taxonomy" id="60552"/>
    <lineage>
        <taxon>Bacteria</taxon>
        <taxon>Pseudomonadati</taxon>
        <taxon>Pseudomonadota</taxon>
        <taxon>Betaproteobacteria</taxon>
        <taxon>Burkholderiales</taxon>
        <taxon>Burkholderiaceae</taxon>
        <taxon>Burkholderia</taxon>
        <taxon>Burkholderia cepacia complex</taxon>
    </lineage>
</organism>
<comment type="caution">
    <text evidence="6">The sequence shown here is derived from an EMBL/GenBank/DDBJ whole genome shotgun (WGS) entry which is preliminary data.</text>
</comment>
<keyword evidence="2" id="KW-0547">Nucleotide-binding</keyword>
<evidence type="ECO:0000256" key="1">
    <source>
        <dbReference type="ARBA" id="ARBA00006914"/>
    </source>
</evidence>
<feature type="domain" description="AAA+ ATPase" evidence="5">
    <location>
        <begin position="76"/>
        <end position="209"/>
    </location>
</feature>
<feature type="region of interest" description="Disordered" evidence="4">
    <location>
        <begin position="1"/>
        <end position="23"/>
    </location>
</feature>
<reference evidence="6 7" key="1">
    <citation type="submission" date="2020-11" db="EMBL/GenBank/DDBJ databases">
        <title>Enhanced detection system for hospital associated transmission using whole genome sequencing surveillance.</title>
        <authorList>
            <person name="Harrison L.H."/>
            <person name="Van Tyne D."/>
            <person name="Marsh J.W."/>
            <person name="Griffith M.P."/>
            <person name="Snyder D.J."/>
            <person name="Cooper V.S."/>
            <person name="Mustapha M."/>
        </authorList>
    </citation>
    <scope>NUCLEOTIDE SEQUENCE [LARGE SCALE GENOMIC DNA]</scope>
    <source>
        <strain evidence="6 7">BC00020</strain>
    </source>
</reference>
<keyword evidence="3 6" id="KW-0067">ATP-binding</keyword>
<evidence type="ECO:0000313" key="6">
    <source>
        <dbReference type="EMBL" id="MBJ9691456.1"/>
    </source>
</evidence>
<gene>
    <name evidence="6" type="ORF">I5589_30765</name>
</gene>
<dbReference type="EMBL" id="JADVKH010000151">
    <property type="protein sequence ID" value="MBJ9691456.1"/>
    <property type="molecule type" value="Genomic_DNA"/>
</dbReference>
<dbReference type="InterPro" id="IPR050221">
    <property type="entry name" value="26S_Proteasome_ATPase"/>
</dbReference>
<evidence type="ECO:0000256" key="3">
    <source>
        <dbReference type="ARBA" id="ARBA00022840"/>
    </source>
</evidence>
<accession>A0ABS1B510</accession>
<dbReference type="RefSeq" id="WP_081055647.1">
    <property type="nucleotide sequence ID" value="NZ_CADFEW010000008.1"/>
</dbReference>
<dbReference type="PANTHER" id="PTHR23073">
    <property type="entry name" value="26S PROTEASOME REGULATORY SUBUNIT"/>
    <property type="match status" value="1"/>
</dbReference>
<dbReference type="Proteomes" id="UP000808215">
    <property type="component" value="Unassembled WGS sequence"/>
</dbReference>
<dbReference type="Gene3D" id="1.10.8.60">
    <property type="match status" value="1"/>
</dbReference>
<evidence type="ECO:0000313" key="7">
    <source>
        <dbReference type="Proteomes" id="UP000808215"/>
    </source>
</evidence>
<dbReference type="InterPro" id="IPR003959">
    <property type="entry name" value="ATPase_AAA_core"/>
</dbReference>
<dbReference type="Gene3D" id="3.40.50.300">
    <property type="entry name" value="P-loop containing nucleotide triphosphate hydrolases"/>
    <property type="match status" value="1"/>
</dbReference>
<dbReference type="SMART" id="SM00382">
    <property type="entry name" value="AAA"/>
    <property type="match status" value="1"/>
</dbReference>
<dbReference type="Pfam" id="PF00004">
    <property type="entry name" value="AAA"/>
    <property type="match status" value="1"/>
</dbReference>
<evidence type="ECO:0000256" key="4">
    <source>
        <dbReference type="SAM" id="MobiDB-lite"/>
    </source>
</evidence>
<sequence>MDKTEALPESAPDKRVPIPQDEKSLFTAREPRFTLDRDVVLPASTRIQLEECITKIDFHRQIYIEWGFEAVDPMGRSTILNFYGPPGTGKTLAAEAFAGSLGMPIVSVGIAEVESKYMGETSKNIQVVFRTARELDAVLFFDEADTLLGKRLSSVTQGIDNEVNAMRSTLLIELERFDGITIFATNFAKNYDEAFRSRISHHVHFDLPDFPARQGIWSRLLVAGIPLDGERAELVERAAELSEGMSGRDIRTCMRLALPKAILSGRQNDTLAKLSTAHIEGAINEVARARRDVASSNNLFERNTVSDAKKLLGIES</sequence>
<dbReference type="InterPro" id="IPR027417">
    <property type="entry name" value="P-loop_NTPase"/>
</dbReference>
<dbReference type="InterPro" id="IPR003593">
    <property type="entry name" value="AAA+_ATPase"/>
</dbReference>
<dbReference type="GO" id="GO:0005524">
    <property type="term" value="F:ATP binding"/>
    <property type="evidence" value="ECO:0007669"/>
    <property type="project" value="UniProtKB-KW"/>
</dbReference>
<proteinExistence type="inferred from homology"/>
<evidence type="ECO:0000259" key="5">
    <source>
        <dbReference type="SMART" id="SM00382"/>
    </source>
</evidence>
<dbReference type="SUPFAM" id="SSF52540">
    <property type="entry name" value="P-loop containing nucleoside triphosphate hydrolases"/>
    <property type="match status" value="1"/>
</dbReference>